<comment type="caution">
    <text evidence="2">The sequence shown here is derived from an EMBL/GenBank/DDBJ whole genome shotgun (WGS) entry which is preliminary data.</text>
</comment>
<name>W6U982_ECHGR</name>
<evidence type="ECO:0000313" key="2">
    <source>
        <dbReference type="EMBL" id="EUB55047.1"/>
    </source>
</evidence>
<accession>W6U982</accession>
<keyword evidence="1" id="KW-0472">Membrane</keyword>
<protein>
    <submittedName>
        <fullName evidence="2">Uncharacterized protein</fullName>
    </submittedName>
</protein>
<dbReference type="KEGG" id="egl:EGR_10092"/>
<evidence type="ECO:0000313" key="3">
    <source>
        <dbReference type="Proteomes" id="UP000019149"/>
    </source>
</evidence>
<dbReference type="CTD" id="36345807"/>
<keyword evidence="1" id="KW-1133">Transmembrane helix</keyword>
<dbReference type="Proteomes" id="UP000019149">
    <property type="component" value="Unassembled WGS sequence"/>
</dbReference>
<organism evidence="2 3">
    <name type="scientific">Echinococcus granulosus</name>
    <name type="common">Hydatid tapeworm</name>
    <dbReference type="NCBI Taxonomy" id="6210"/>
    <lineage>
        <taxon>Eukaryota</taxon>
        <taxon>Metazoa</taxon>
        <taxon>Spiralia</taxon>
        <taxon>Lophotrochozoa</taxon>
        <taxon>Platyhelminthes</taxon>
        <taxon>Cestoda</taxon>
        <taxon>Eucestoda</taxon>
        <taxon>Cyclophyllidea</taxon>
        <taxon>Taeniidae</taxon>
        <taxon>Echinococcus</taxon>
        <taxon>Echinococcus granulosus group</taxon>
    </lineage>
</organism>
<feature type="transmembrane region" description="Helical" evidence="1">
    <location>
        <begin position="12"/>
        <end position="34"/>
    </location>
</feature>
<proteinExistence type="predicted"/>
<gene>
    <name evidence="2" type="ORF">EGR_10092</name>
</gene>
<reference evidence="2 3" key="1">
    <citation type="journal article" date="2013" name="Nat. Genet.">
        <title>The genome of the hydatid tapeworm Echinococcus granulosus.</title>
        <authorList>
            <person name="Zheng H."/>
            <person name="Zhang W."/>
            <person name="Zhang L."/>
            <person name="Zhang Z."/>
            <person name="Li J."/>
            <person name="Lu G."/>
            <person name="Zhu Y."/>
            <person name="Wang Y."/>
            <person name="Huang Y."/>
            <person name="Liu J."/>
            <person name="Kang H."/>
            <person name="Chen J."/>
            <person name="Wang L."/>
            <person name="Chen A."/>
            <person name="Yu S."/>
            <person name="Gao Z."/>
            <person name="Jin L."/>
            <person name="Gu W."/>
            <person name="Wang Z."/>
            <person name="Zhao L."/>
            <person name="Shi B."/>
            <person name="Wen H."/>
            <person name="Lin R."/>
            <person name="Jones M.K."/>
            <person name="Brejova B."/>
            <person name="Vinar T."/>
            <person name="Zhao G."/>
            <person name="McManus D.P."/>
            <person name="Chen Z."/>
            <person name="Zhou Y."/>
            <person name="Wang S."/>
        </authorList>
    </citation>
    <scope>NUCLEOTIDE SEQUENCE [LARGE SCALE GENOMIC DNA]</scope>
</reference>
<keyword evidence="1" id="KW-0812">Transmembrane</keyword>
<dbReference type="EMBL" id="APAU02000189">
    <property type="protein sequence ID" value="EUB55047.1"/>
    <property type="molecule type" value="Genomic_DNA"/>
</dbReference>
<sequence length="221" mass="25257">MPMKFGKRRLKKNSLGIVFNTLISYPLLNFSLLYTCANLERVILLQVGFNDANCRAPLLLGLKYLLTIERDLRQINCLNRIISFFAFNNFVCPLAVEQLTGLLPMVSINTAKARGITKLKGTKKHHLKNFTVNHFGPSRWVYMKKLDSAPLVHCLDIHQSSQASGDSSPSILVQIWRKQFVQSRECISLADLTQLPCWRWYTAAASEKERIPINEHIANHF</sequence>
<dbReference type="AlphaFoldDB" id="W6U982"/>
<keyword evidence="3" id="KW-1185">Reference proteome</keyword>
<evidence type="ECO:0000256" key="1">
    <source>
        <dbReference type="SAM" id="Phobius"/>
    </source>
</evidence>
<dbReference type="RefSeq" id="XP_024346243.1">
    <property type="nucleotide sequence ID" value="XM_024499341.1"/>
</dbReference>
<dbReference type="GeneID" id="36345807"/>